<protein>
    <submittedName>
        <fullName evidence="2">Uncharacterized protein</fullName>
    </submittedName>
</protein>
<dbReference type="AlphaFoldDB" id="A0AAV4SHD2"/>
<dbReference type="EMBL" id="BPLQ01007622">
    <property type="protein sequence ID" value="GIY31263.1"/>
    <property type="molecule type" value="Genomic_DNA"/>
</dbReference>
<name>A0AAV4SHD2_9ARAC</name>
<evidence type="ECO:0000313" key="2">
    <source>
        <dbReference type="EMBL" id="GIY31263.1"/>
    </source>
</evidence>
<proteinExistence type="predicted"/>
<evidence type="ECO:0000256" key="1">
    <source>
        <dbReference type="SAM" id="MobiDB-lite"/>
    </source>
</evidence>
<comment type="caution">
    <text evidence="2">The sequence shown here is derived from an EMBL/GenBank/DDBJ whole genome shotgun (WGS) entry which is preliminary data.</text>
</comment>
<sequence>MAFKLPNNNDPERKRSQSLPATNNGITDFLYRRNSSDGGESSCNISKKKKRKGSRMENLEEELNSIMEALPIPFEKPKPRYSTDFPTPEVFPEETWKKRLVRILREGARRIVSYFQE</sequence>
<keyword evidence="3" id="KW-1185">Reference proteome</keyword>
<evidence type="ECO:0000313" key="3">
    <source>
        <dbReference type="Proteomes" id="UP001054837"/>
    </source>
</evidence>
<dbReference type="Proteomes" id="UP001054837">
    <property type="component" value="Unassembled WGS sequence"/>
</dbReference>
<gene>
    <name evidence="2" type="ORF">CDAR_380041</name>
</gene>
<reference evidence="2 3" key="1">
    <citation type="submission" date="2021-06" db="EMBL/GenBank/DDBJ databases">
        <title>Caerostris darwini draft genome.</title>
        <authorList>
            <person name="Kono N."/>
            <person name="Arakawa K."/>
        </authorList>
    </citation>
    <scope>NUCLEOTIDE SEQUENCE [LARGE SCALE GENOMIC DNA]</scope>
</reference>
<feature type="region of interest" description="Disordered" evidence="1">
    <location>
        <begin position="1"/>
        <end position="58"/>
    </location>
</feature>
<feature type="compositionally biased region" description="Polar residues" evidence="1">
    <location>
        <begin position="36"/>
        <end position="45"/>
    </location>
</feature>
<feature type="compositionally biased region" description="Polar residues" evidence="1">
    <location>
        <begin position="17"/>
        <end position="26"/>
    </location>
</feature>
<accession>A0AAV4SHD2</accession>
<organism evidence="2 3">
    <name type="scientific">Caerostris darwini</name>
    <dbReference type="NCBI Taxonomy" id="1538125"/>
    <lineage>
        <taxon>Eukaryota</taxon>
        <taxon>Metazoa</taxon>
        <taxon>Ecdysozoa</taxon>
        <taxon>Arthropoda</taxon>
        <taxon>Chelicerata</taxon>
        <taxon>Arachnida</taxon>
        <taxon>Araneae</taxon>
        <taxon>Araneomorphae</taxon>
        <taxon>Entelegynae</taxon>
        <taxon>Araneoidea</taxon>
        <taxon>Araneidae</taxon>
        <taxon>Caerostris</taxon>
    </lineage>
</organism>